<dbReference type="EMBL" id="KZ293416">
    <property type="protein sequence ID" value="PBK76289.1"/>
    <property type="molecule type" value="Genomic_DNA"/>
</dbReference>
<gene>
    <name evidence="1" type="ORF">ARMSODRAFT_221294</name>
</gene>
<evidence type="ECO:0000313" key="2">
    <source>
        <dbReference type="Proteomes" id="UP000218334"/>
    </source>
</evidence>
<dbReference type="Proteomes" id="UP000218334">
    <property type="component" value="Unassembled WGS sequence"/>
</dbReference>
<proteinExistence type="predicted"/>
<protein>
    <submittedName>
        <fullName evidence="1">Uncharacterized protein</fullName>
    </submittedName>
</protein>
<organism evidence="1 2">
    <name type="scientific">Armillaria solidipes</name>
    <dbReference type="NCBI Taxonomy" id="1076256"/>
    <lineage>
        <taxon>Eukaryota</taxon>
        <taxon>Fungi</taxon>
        <taxon>Dikarya</taxon>
        <taxon>Basidiomycota</taxon>
        <taxon>Agaricomycotina</taxon>
        <taxon>Agaricomycetes</taxon>
        <taxon>Agaricomycetidae</taxon>
        <taxon>Agaricales</taxon>
        <taxon>Marasmiineae</taxon>
        <taxon>Physalacriaceae</taxon>
        <taxon>Armillaria</taxon>
    </lineage>
</organism>
<accession>A0A2H3BZN3</accession>
<dbReference type="AlphaFoldDB" id="A0A2H3BZN3"/>
<name>A0A2H3BZN3_9AGAR</name>
<sequence>MYRRREQSGRGCNRSSFPLSNPMRSCCLPTSSLGRLSEALQCQLPLGHPNTIPMPFVPSYVDVLVSTNIVRDKEQRVSPVGLKQERVSTIDPDHLGECLAAHRSQFSPLFPCHCCSCYLIKFLLQLYVVNLFGYG</sequence>
<evidence type="ECO:0000313" key="1">
    <source>
        <dbReference type="EMBL" id="PBK76289.1"/>
    </source>
</evidence>
<keyword evidence="2" id="KW-1185">Reference proteome</keyword>
<reference evidence="2" key="1">
    <citation type="journal article" date="2017" name="Nat. Ecol. Evol.">
        <title>Genome expansion and lineage-specific genetic innovations in the forest pathogenic fungi Armillaria.</title>
        <authorList>
            <person name="Sipos G."/>
            <person name="Prasanna A.N."/>
            <person name="Walter M.C."/>
            <person name="O'Connor E."/>
            <person name="Balint B."/>
            <person name="Krizsan K."/>
            <person name="Kiss B."/>
            <person name="Hess J."/>
            <person name="Varga T."/>
            <person name="Slot J."/>
            <person name="Riley R."/>
            <person name="Boka B."/>
            <person name="Rigling D."/>
            <person name="Barry K."/>
            <person name="Lee J."/>
            <person name="Mihaltcheva S."/>
            <person name="LaButti K."/>
            <person name="Lipzen A."/>
            <person name="Waldron R."/>
            <person name="Moloney N.M."/>
            <person name="Sperisen C."/>
            <person name="Kredics L."/>
            <person name="Vagvoelgyi C."/>
            <person name="Patrignani A."/>
            <person name="Fitzpatrick D."/>
            <person name="Nagy I."/>
            <person name="Doyle S."/>
            <person name="Anderson J.B."/>
            <person name="Grigoriev I.V."/>
            <person name="Gueldener U."/>
            <person name="Muensterkoetter M."/>
            <person name="Nagy L.G."/>
        </authorList>
    </citation>
    <scope>NUCLEOTIDE SEQUENCE [LARGE SCALE GENOMIC DNA]</scope>
    <source>
        <strain evidence="2">28-4</strain>
    </source>
</reference>